<dbReference type="InterPro" id="IPR016035">
    <property type="entry name" value="Acyl_Trfase/lysoPLipase"/>
</dbReference>
<protein>
    <submittedName>
        <fullName evidence="6">Putative polyketide synthase</fullName>
    </submittedName>
</protein>
<dbReference type="InterPro" id="IPR036291">
    <property type="entry name" value="NAD(P)-bd_dom_sf"/>
</dbReference>
<dbReference type="InterPro" id="IPR016039">
    <property type="entry name" value="Thiolase-like"/>
</dbReference>
<evidence type="ECO:0000256" key="4">
    <source>
        <dbReference type="ARBA" id="ARBA00023268"/>
    </source>
</evidence>
<dbReference type="PROSITE" id="PS00606">
    <property type="entry name" value="KS3_1"/>
    <property type="match status" value="1"/>
</dbReference>
<dbReference type="SUPFAM" id="SSF52151">
    <property type="entry name" value="FabD/lysophospholipase-like"/>
    <property type="match status" value="1"/>
</dbReference>
<keyword evidence="2" id="KW-0597">Phosphoprotein</keyword>
<dbReference type="SMART" id="SM00825">
    <property type="entry name" value="PKS_KS"/>
    <property type="match status" value="1"/>
</dbReference>
<dbReference type="InterPro" id="IPR014043">
    <property type="entry name" value="Acyl_transferase_dom"/>
</dbReference>
<dbReference type="Pfam" id="PF02801">
    <property type="entry name" value="Ketoacyl-synt_C"/>
    <property type="match status" value="1"/>
</dbReference>
<dbReference type="InterPro" id="IPR016036">
    <property type="entry name" value="Malonyl_transacylase_ACP-bd"/>
</dbReference>
<accession>F8PCM7</accession>
<organism>
    <name type="scientific">Serpula lacrymans var. lacrymans (strain S7.9)</name>
    <name type="common">Dry rot fungus</name>
    <dbReference type="NCBI Taxonomy" id="578457"/>
    <lineage>
        <taxon>Eukaryota</taxon>
        <taxon>Fungi</taxon>
        <taxon>Dikarya</taxon>
        <taxon>Basidiomycota</taxon>
        <taxon>Agaricomycotina</taxon>
        <taxon>Agaricomycetes</taxon>
        <taxon>Agaricomycetidae</taxon>
        <taxon>Boletales</taxon>
        <taxon>Coniophorineae</taxon>
        <taxon>Serpulaceae</taxon>
        <taxon>Serpula</taxon>
    </lineage>
</organism>
<dbReference type="Pfam" id="PF08659">
    <property type="entry name" value="KR"/>
    <property type="match status" value="1"/>
</dbReference>
<dbReference type="PANTHER" id="PTHR43775:SF37">
    <property type="entry name" value="SI:DKEY-61P9.11"/>
    <property type="match status" value="1"/>
</dbReference>
<dbReference type="GO" id="GO:0004315">
    <property type="term" value="F:3-oxoacyl-[acyl-carrier-protein] synthase activity"/>
    <property type="evidence" value="ECO:0007669"/>
    <property type="project" value="InterPro"/>
</dbReference>
<dbReference type="Gene3D" id="3.40.47.10">
    <property type="match status" value="1"/>
</dbReference>
<dbReference type="Pfam" id="PF00698">
    <property type="entry name" value="Acyl_transf_1"/>
    <property type="match status" value="1"/>
</dbReference>
<dbReference type="Pfam" id="PF16197">
    <property type="entry name" value="KAsynt_C_assoc"/>
    <property type="match status" value="1"/>
</dbReference>
<dbReference type="SMART" id="SM00822">
    <property type="entry name" value="PKS_KR"/>
    <property type="match status" value="1"/>
</dbReference>
<feature type="domain" description="Ketosynthase family 3 (KS3)" evidence="5">
    <location>
        <begin position="2"/>
        <end position="421"/>
    </location>
</feature>
<dbReference type="InterPro" id="IPR013968">
    <property type="entry name" value="PKS_KR"/>
</dbReference>
<keyword evidence="4" id="KW-0511">Multifunctional enzyme</keyword>
<dbReference type="OrthoDB" id="329835at2759"/>
<dbReference type="EMBL" id="GL945445">
    <property type="protein sequence ID" value="EGO19148.1"/>
    <property type="molecule type" value="Genomic_DNA"/>
</dbReference>
<evidence type="ECO:0000256" key="3">
    <source>
        <dbReference type="ARBA" id="ARBA00022679"/>
    </source>
</evidence>
<dbReference type="InterPro" id="IPR050091">
    <property type="entry name" value="PKS_NRPS_Biosynth_Enz"/>
</dbReference>
<dbReference type="InterPro" id="IPR001227">
    <property type="entry name" value="Ac_transferase_dom_sf"/>
</dbReference>
<dbReference type="PROSITE" id="PS52004">
    <property type="entry name" value="KS3_2"/>
    <property type="match status" value="1"/>
</dbReference>
<dbReference type="InterPro" id="IPR032821">
    <property type="entry name" value="PKS_assoc"/>
</dbReference>
<dbReference type="CDD" id="cd00833">
    <property type="entry name" value="PKS"/>
    <property type="match status" value="1"/>
</dbReference>
<dbReference type="GO" id="GO:0004312">
    <property type="term" value="F:fatty acid synthase activity"/>
    <property type="evidence" value="ECO:0007669"/>
    <property type="project" value="TreeGrafter"/>
</dbReference>
<dbReference type="SUPFAM" id="SSF51735">
    <property type="entry name" value="NAD(P)-binding Rossmann-fold domains"/>
    <property type="match status" value="2"/>
</dbReference>
<dbReference type="RefSeq" id="XP_007324372.1">
    <property type="nucleotide sequence ID" value="XM_007324310.1"/>
</dbReference>
<dbReference type="SUPFAM" id="SSF55048">
    <property type="entry name" value="Probable ACP-binding domain of malonyl-CoA ACP transacylase"/>
    <property type="match status" value="1"/>
</dbReference>
<evidence type="ECO:0000256" key="2">
    <source>
        <dbReference type="ARBA" id="ARBA00022553"/>
    </source>
</evidence>
<dbReference type="InterPro" id="IPR018201">
    <property type="entry name" value="Ketoacyl_synth_AS"/>
</dbReference>
<dbReference type="InterPro" id="IPR013120">
    <property type="entry name" value="FAR_NAD-bd"/>
</dbReference>
<dbReference type="InterPro" id="IPR057326">
    <property type="entry name" value="KR_dom"/>
</dbReference>
<dbReference type="KEGG" id="sla:SERLADRAFT_418634"/>
<dbReference type="Gene3D" id="3.10.129.110">
    <property type="entry name" value="Polyketide synthase dehydratase"/>
    <property type="match status" value="2"/>
</dbReference>
<dbReference type="GeneID" id="18813733"/>
<dbReference type="Pfam" id="PF21089">
    <property type="entry name" value="PKS_DH_N"/>
    <property type="match status" value="1"/>
</dbReference>
<dbReference type="InterPro" id="IPR049552">
    <property type="entry name" value="PKS_DH_N"/>
</dbReference>
<evidence type="ECO:0000259" key="5">
    <source>
        <dbReference type="PROSITE" id="PS52004"/>
    </source>
</evidence>
<dbReference type="Pfam" id="PF00109">
    <property type="entry name" value="ketoacyl-synt"/>
    <property type="match status" value="1"/>
</dbReference>
<gene>
    <name evidence="6" type="primary">pks2</name>
    <name evidence="6" type="ORF">SERLADRAFT_418634</name>
</gene>
<dbReference type="InterPro" id="IPR020841">
    <property type="entry name" value="PKS_Beta-ketoAc_synthase_dom"/>
</dbReference>
<dbReference type="SUPFAM" id="SSF53901">
    <property type="entry name" value="Thiolase-like"/>
    <property type="match status" value="1"/>
</dbReference>
<reference evidence="6" key="1">
    <citation type="submission" date="2011-04" db="EMBL/GenBank/DDBJ databases">
        <title>Evolution of plant cell wall degrading machinery underlies the functional diversity of forest fungi.</title>
        <authorList>
            <consortium name="US DOE Joint Genome Institute (JGI-PGF)"/>
            <person name="Eastwood D.C."/>
            <person name="Floudas D."/>
            <person name="Binder M."/>
            <person name="Majcherczyk A."/>
            <person name="Schneider P."/>
            <person name="Aerts A."/>
            <person name="Asiegbu F.O."/>
            <person name="Baker S.E."/>
            <person name="Barry K."/>
            <person name="Bendiksby M."/>
            <person name="Blumentritt M."/>
            <person name="Coutinho P.M."/>
            <person name="Cullen D."/>
            <person name="Cullen D."/>
            <person name="Gathman A."/>
            <person name="Goodell B."/>
            <person name="Henrissat B."/>
            <person name="Ihrmark K."/>
            <person name="Kauserud H."/>
            <person name="Kohler A."/>
            <person name="LaButti K."/>
            <person name="Lapidus A."/>
            <person name="Lavin J.L."/>
            <person name="Lee Y.-H."/>
            <person name="Lindquist E."/>
            <person name="Lilly W."/>
            <person name="Lucas S."/>
            <person name="Morin E."/>
            <person name="Murat C."/>
            <person name="Oguiza J.A."/>
            <person name="Park J."/>
            <person name="Pisabarro A.G."/>
            <person name="Riley R."/>
            <person name="Rosling A."/>
            <person name="Salamov A."/>
            <person name="Schmidt O."/>
            <person name="Schmutz J."/>
            <person name="Skrede I."/>
            <person name="Stenlid J."/>
            <person name="Wiebenga A."/>
            <person name="Xie X."/>
            <person name="Kues U."/>
            <person name="Hibbett D.S."/>
            <person name="Hoffmeister D."/>
            <person name="Hogberg N."/>
            <person name="Martin F."/>
            <person name="Grigoriev I.V."/>
            <person name="Watkinson S.C."/>
        </authorList>
    </citation>
    <scope>NUCLEOTIDE SEQUENCE</scope>
    <source>
        <strain evidence="6">S7.9</strain>
    </source>
</reference>
<dbReference type="SMART" id="SM00827">
    <property type="entry name" value="PKS_AT"/>
    <property type="match status" value="1"/>
</dbReference>
<evidence type="ECO:0000313" key="6">
    <source>
        <dbReference type="EMBL" id="EGO19148.1"/>
    </source>
</evidence>
<dbReference type="Pfam" id="PF07993">
    <property type="entry name" value="NAD_binding_4"/>
    <property type="match status" value="1"/>
</dbReference>
<dbReference type="PANTHER" id="PTHR43775">
    <property type="entry name" value="FATTY ACID SYNTHASE"/>
    <property type="match status" value="1"/>
</dbReference>
<evidence type="ECO:0000256" key="1">
    <source>
        <dbReference type="ARBA" id="ARBA00022450"/>
    </source>
</evidence>
<dbReference type="HOGENOM" id="CLU_000022_31_0_1"/>
<dbReference type="InterPro" id="IPR014031">
    <property type="entry name" value="Ketoacyl_synth_C"/>
</dbReference>
<keyword evidence="3" id="KW-0808">Transferase</keyword>
<dbReference type="Proteomes" id="UP000008064">
    <property type="component" value="Unassembled WGS sequence"/>
</dbReference>
<dbReference type="GO" id="GO:0006633">
    <property type="term" value="P:fatty acid biosynthetic process"/>
    <property type="evidence" value="ECO:0007669"/>
    <property type="project" value="InterPro"/>
</dbReference>
<name>F8PCM7_SERL9</name>
<keyword evidence="1" id="KW-0596">Phosphopantetheine</keyword>
<proteinExistence type="predicted"/>
<sequence length="2336" mass="254742">MAANIAIVGIAAELPSGAYSKDNFNHKSFFDFLLDRGESYERIPADRFNIDAWNGNGLARVHVDKGSFLKEIDLFDNVEFGVSSRDARIMAPATRKLLESCFLALLDSGIDYRAQNVGCYTSGISFDLTNVSEPDHYDARGSFAGYPAMVANRISNHLDLLGPSLPTDTACSSTITTLHLAVQALLNGDCGAAVVAGCQLNHRFIDWITYSNGSLLAKDGKCKPFDQSADGFARAEACAAIVIKPLEDALRDQDRIYATILGTAINSTGGGAPPGAPVPEAQRDAMLHAFRRAGRRPQDVDFVELHATGTAKGDPVEANWVGAHFQRQEELLIGSVKGNIGHTEIVAFLASLSKVLSVIQRGLIPPNINVVNLNPAIEWDRYKLRVPLDTTPLPCRSGSKPLISMASSGIGGSNGHVVLEGPPEIRSLANNVIVNSERPVLLVAGGLSPRSTSSVAQSVLKAVTDKDQDLPVVSTILGRRSKQMTWRSFAVSNSSSLSTSVFSPPQYIARFANPVVMIFSGQGPQHDDMGKELFKEFPVFRDSILEMDEVFKSMTGKSIIHDFGLFRWDSESKLRDTWPISIILPSIAMFQVALFDLFVSLGIKPDVVVGHSAGETAMLYASGAAPKAMAVELAIIRGKAFSSVESHGGTMAALSCGLEEASGILEEERSDNPGSIVEVACLNSPSAVAIAGHEIAIDRVVKVAQSRGIFARKIHTKVPIHSSMMDACQQEYCGMLRDLFTRYPGSHKSVIPVYSTLTGKLFSDPFDAQYFWDNTRSQVRFSEVVEALGTSRDYTYIELSPHPVLSSYVSSMVPESSHVLSTIRRPKSGTPSVEYRNVLELCGKLTVNGHNCVDFTALNGRACYDAEVDLPDYPFSKKRFNLYPDTAGYAKQMEPQFGPLNNKHLRVNKETHPTLAEHIIRGEPIMPAAGFMEMAIEFGASTLMNVNLRSMLSLSSESPIKVEASLDGSYWTVKSIATSPQSRKDSKLKPIYPVYASGARSMSVLPFHGDFDPNVYYLPARVEAVIVHKALRPQYFPAHVYAHIKLGMWTPASMHYDIALVDDKGSHLCTLKGLEVAKHRITPLTPTQKSYDINWQPVPHPLRPSHSCVVLPSTQDRPTLFSVIDNLARGGLANTKTSSHLTANGWHCPSSQPDMAYLQKEWPGYFEVLENRDDKDLISVFDGPQYDYAVSQTCQALQDALTAIAQNNSRRVVKIFITSSVKSLFIRLPGVLSKFCSMFIEVVVEGIDQMVLLPSDPDFGLVRIAKIDFEASETRTPDDLGFDIVIAFNVAATKVEAGAIVQTCNDILVPGGTMILTERNRRAWDQGLPGTAWYNSVFGSPASSEIFPLNSYLDNLEKLKFTVLHSHYTEAQDPFHFIIESQSNVLGSVPAPELLLCDPSEAFIFRYEFGCESDLQWHFSGLNRSQQLDIWVVAKEGQDGGAASGLVRALNRECPLWTIRLVVFPLSYTEEMEEDSLQRLPSCMKDESEIMISPEGVPFVPRMTPLPETKSKTLPAMSSADLIDFALDQILVRIISSFKGGKVYGFIGSVVNNNGTSIDKGALVVGLTAEAMKEHAVVDIASVCAVSLHVLQVASVIAARVPGCVASVLAPGLSLFNNTSRLKSQRILLTHSDTDMGSVIKGIYSHKGLEFETVTQETSLLELATMGSGPFDLIVSGYDDKPHIQVLKNLLSPGRGKLFLWEDEATGLIDILQRDPCSIGDALRNVIPLLENHDSLLDETTPLGTVALPNGKVDVGSKITPRQRSSFDANKTYLILGGIGSVGVHITLFMYERGARHIILTSRSGEDGLRKNKNKILHRMLDYVKRLKGLNIRLEAVDASSSIDMAALIEPLKTPLGGCMILTAVLSDGAFQHLTEEDFSASFACKSGVLDTVKDTIDISNLDFLIAFSSVSGAFGIQGQTNYGAANTLLEQQMSLFPNGFTFICPGILDSSLMLASGSDKAELRLNHLIDWSISAEDMIRWLDDAFCKHQNNYSFSRYIPHLNWEAMDGTHGMSKIGKHLVPAKSQSATRASAKSHIDGMADMICSALGILPNDFSAEVPLTTYGLDSLSASRLSFILRPIVEVTQIQLLADLSLNDIWRKVPASSSDVESKTIISTSVKAKTDHVAELLAKYAARIPSSTPLQDDGPVASSDQVILLTGSTGALGCNILYHLIGNDVVKRIYAFNRRNTNGIPLWDRQRDAFEAQGLPSSLVDSPKVTLLEGDLAASDFRVPTKVLDELLSTVTHVIHNAWRVDFVAPLADFEDLVEGTYGLITFALRSKLPIAGEKSLLRTNVIRVGLLSGGLNGFWDTSHWLPALVQSSSYVGCLPEGDEPL</sequence>
<dbReference type="InterPro" id="IPR014030">
    <property type="entry name" value="Ketoacyl_synth_N"/>
</dbReference>
<dbReference type="Gene3D" id="3.40.50.720">
    <property type="entry name" value="NAD(P)-binding Rossmann-like Domain"/>
    <property type="match status" value="2"/>
</dbReference>
<dbReference type="Gene3D" id="3.40.366.10">
    <property type="entry name" value="Malonyl-Coenzyme A Acyl Carrier Protein, domain 2"/>
    <property type="match status" value="1"/>
</dbReference>
<dbReference type="InterPro" id="IPR042104">
    <property type="entry name" value="PKS_dehydratase_sf"/>
</dbReference>